<proteinExistence type="predicted"/>
<accession>A0A1X0RN10</accession>
<sequence length="78" mass="9138">LQKSCQTINRMKKEHMNYMVMRQLYPNNQSKMNLATLVQNDIQWPVKGRDYGIILPQQIDDCDLDSTIILANQRSVNL</sequence>
<evidence type="ECO:0000313" key="2">
    <source>
        <dbReference type="Proteomes" id="UP000242381"/>
    </source>
</evidence>
<reference evidence="1 2" key="1">
    <citation type="journal article" date="2016" name="Proc. Natl. Acad. Sci. U.S.A.">
        <title>Lipid metabolic changes in an early divergent fungus govern the establishment of a mutualistic symbiosis with endobacteria.</title>
        <authorList>
            <person name="Lastovetsky O.A."/>
            <person name="Gaspar M.L."/>
            <person name="Mondo S.J."/>
            <person name="LaButti K.M."/>
            <person name="Sandor L."/>
            <person name="Grigoriev I.V."/>
            <person name="Henry S.A."/>
            <person name="Pawlowska T.E."/>
        </authorList>
    </citation>
    <scope>NUCLEOTIDE SEQUENCE [LARGE SCALE GENOMIC DNA]</scope>
    <source>
        <strain evidence="1 2">ATCC 11559</strain>
    </source>
</reference>
<dbReference type="AlphaFoldDB" id="A0A1X0RN10"/>
<gene>
    <name evidence="1" type="ORF">BCV71DRAFT_189147</name>
</gene>
<organism evidence="1 2">
    <name type="scientific">Rhizopus microsporus</name>
    <dbReference type="NCBI Taxonomy" id="58291"/>
    <lineage>
        <taxon>Eukaryota</taxon>
        <taxon>Fungi</taxon>
        <taxon>Fungi incertae sedis</taxon>
        <taxon>Mucoromycota</taxon>
        <taxon>Mucoromycotina</taxon>
        <taxon>Mucoromycetes</taxon>
        <taxon>Mucorales</taxon>
        <taxon>Mucorineae</taxon>
        <taxon>Rhizopodaceae</taxon>
        <taxon>Rhizopus</taxon>
    </lineage>
</organism>
<evidence type="ECO:0000313" key="1">
    <source>
        <dbReference type="EMBL" id="ORE13463.1"/>
    </source>
</evidence>
<feature type="non-terminal residue" evidence="1">
    <location>
        <position position="1"/>
    </location>
</feature>
<dbReference type="EMBL" id="KV921534">
    <property type="protein sequence ID" value="ORE13463.1"/>
    <property type="molecule type" value="Genomic_DNA"/>
</dbReference>
<dbReference type="Proteomes" id="UP000242381">
    <property type="component" value="Unassembled WGS sequence"/>
</dbReference>
<protein>
    <submittedName>
        <fullName evidence="1">Uncharacterized protein</fullName>
    </submittedName>
</protein>
<name>A0A1X0RN10_RHIZD</name>